<accession>A0A921RMK8</accession>
<reference evidence="1" key="1">
    <citation type="journal article" date="2019" name="BMC Genomics">
        <title>A new reference genome for Sorghum bicolor reveals high levels of sequence similarity between sweet and grain genotypes: implications for the genetics of sugar metabolism.</title>
        <authorList>
            <person name="Cooper E.A."/>
            <person name="Brenton Z.W."/>
            <person name="Flinn B.S."/>
            <person name="Jenkins J."/>
            <person name="Shu S."/>
            <person name="Flowers D."/>
            <person name="Luo F."/>
            <person name="Wang Y."/>
            <person name="Xia P."/>
            <person name="Barry K."/>
            <person name="Daum C."/>
            <person name="Lipzen A."/>
            <person name="Yoshinaga Y."/>
            <person name="Schmutz J."/>
            <person name="Saski C."/>
            <person name="Vermerris W."/>
            <person name="Kresovich S."/>
        </authorList>
    </citation>
    <scope>NUCLEOTIDE SEQUENCE</scope>
</reference>
<protein>
    <submittedName>
        <fullName evidence="1">Uncharacterized protein</fullName>
    </submittedName>
</protein>
<comment type="caution">
    <text evidence="1">The sequence shown here is derived from an EMBL/GenBank/DDBJ whole genome shotgun (WGS) entry which is preliminary data.</text>
</comment>
<proteinExistence type="predicted"/>
<name>A0A921RMK8_SORBI</name>
<dbReference type="Gene3D" id="1.10.10.60">
    <property type="entry name" value="Homeodomain-like"/>
    <property type="match status" value="1"/>
</dbReference>
<dbReference type="InterPro" id="IPR044841">
    <property type="entry name" value="LUX/BOA-like"/>
</dbReference>
<dbReference type="GO" id="GO:0003700">
    <property type="term" value="F:DNA-binding transcription factor activity"/>
    <property type="evidence" value="ECO:0007669"/>
    <property type="project" value="InterPro"/>
</dbReference>
<evidence type="ECO:0000313" key="1">
    <source>
        <dbReference type="EMBL" id="KAG0543017.1"/>
    </source>
</evidence>
<organism evidence="1 2">
    <name type="scientific">Sorghum bicolor</name>
    <name type="common">Sorghum</name>
    <name type="synonym">Sorghum vulgare</name>
    <dbReference type="NCBI Taxonomy" id="4558"/>
    <lineage>
        <taxon>Eukaryota</taxon>
        <taxon>Viridiplantae</taxon>
        <taxon>Streptophyta</taxon>
        <taxon>Embryophyta</taxon>
        <taxon>Tracheophyta</taxon>
        <taxon>Spermatophyta</taxon>
        <taxon>Magnoliopsida</taxon>
        <taxon>Liliopsida</taxon>
        <taxon>Poales</taxon>
        <taxon>Poaceae</taxon>
        <taxon>PACMAD clade</taxon>
        <taxon>Panicoideae</taxon>
        <taxon>Andropogonodae</taxon>
        <taxon>Andropogoneae</taxon>
        <taxon>Sorghinae</taxon>
        <taxon>Sorghum</taxon>
    </lineage>
</organism>
<reference evidence="1" key="2">
    <citation type="submission" date="2020-10" db="EMBL/GenBank/DDBJ databases">
        <authorList>
            <person name="Cooper E.A."/>
            <person name="Brenton Z.W."/>
            <person name="Flinn B.S."/>
            <person name="Jenkins J."/>
            <person name="Shu S."/>
            <person name="Flowers D."/>
            <person name="Luo F."/>
            <person name="Wang Y."/>
            <person name="Xia P."/>
            <person name="Barry K."/>
            <person name="Daum C."/>
            <person name="Lipzen A."/>
            <person name="Yoshinaga Y."/>
            <person name="Schmutz J."/>
            <person name="Saski C."/>
            <person name="Vermerris W."/>
            <person name="Kresovich S."/>
        </authorList>
    </citation>
    <scope>NUCLEOTIDE SEQUENCE</scope>
</reference>
<dbReference type="Gramene" id="EER98588">
    <property type="protein sequence ID" value="EER98588"/>
    <property type="gene ID" value="SORBI_3002G147400"/>
</dbReference>
<gene>
    <name evidence="1" type="ORF">BDA96_02G153400</name>
</gene>
<dbReference type="Proteomes" id="UP000807115">
    <property type="component" value="Chromosome 2"/>
</dbReference>
<dbReference type="PANTHER" id="PTHR31442:SF29">
    <property type="entry name" value="HOMEODOMAIN-LIKE SUPERFAMILY PROTEIN"/>
    <property type="match status" value="1"/>
</dbReference>
<sequence length="113" mass="11094">MALAQTLITPNLIVAFNIAKHGSGAGGGAVGGARGAGGCPDIDDNGSGGASSVAGCSGSSDEPAQILKRPRLVWTPQLHKRFVDTVAHLGIKTAHGVDLSVERLLVAGAGAAG</sequence>
<dbReference type="EMBL" id="CM027681">
    <property type="protein sequence ID" value="KAG0543017.1"/>
    <property type="molecule type" value="Genomic_DNA"/>
</dbReference>
<dbReference type="AlphaFoldDB" id="A0A921RMK8"/>
<dbReference type="PANTHER" id="PTHR31442">
    <property type="entry name" value="HOMEODOMAIN-LIKE SUPERFAMILY PROTEIN-RELATED"/>
    <property type="match status" value="1"/>
</dbReference>
<evidence type="ECO:0000313" key="2">
    <source>
        <dbReference type="Proteomes" id="UP000807115"/>
    </source>
</evidence>